<dbReference type="GO" id="GO:0005829">
    <property type="term" value="C:cytosol"/>
    <property type="evidence" value="ECO:0007669"/>
    <property type="project" value="TreeGrafter"/>
</dbReference>
<evidence type="ECO:0000313" key="2">
    <source>
        <dbReference type="EMBL" id="SDC15846.1"/>
    </source>
</evidence>
<sequence>MTGTRFKPPGPLGYGGAPLGNMFAAVDEATARGALEAAWEGGIRYFDTAPHYGSGLSEHRFGEVLRDRPREEFVLSTKVGRLLRPDAARPENPPFVHGLPFRVALDYSYDGTLRSIEDSLQRLGLDRIDIAFIHDIAEDALGARWTTVFDEAMAGAARALIRLREEGVIRGWGLGVNRVEACERALAMSDPDVFLLAGRYSLLNTPALGSLFPACAGRGVHVVIGGPYNSGLLAGGRHYEYAEAPPEMVAKRDRMAAIAATHGTDLRAAALQFCAAHPVVAAVIPGAKSAGRVQENLALMAQPVPAGFWQSLQAEGLLPAGAPTP</sequence>
<name>A0A1G6JD58_9PROT</name>
<dbReference type="RefSeq" id="WP_090659478.1">
    <property type="nucleotide sequence ID" value="NZ_FMZX01000001.1"/>
</dbReference>
<dbReference type="Gene3D" id="3.20.20.100">
    <property type="entry name" value="NADP-dependent oxidoreductase domain"/>
    <property type="match status" value="1"/>
</dbReference>
<dbReference type="InterPro" id="IPR020471">
    <property type="entry name" value="AKR"/>
</dbReference>
<accession>A0A1G6JD58</accession>
<gene>
    <name evidence="2" type="ORF">SAMN04487779_1001115</name>
</gene>
<dbReference type="EMBL" id="FMZX01000001">
    <property type="protein sequence ID" value="SDC15846.1"/>
    <property type="molecule type" value="Genomic_DNA"/>
</dbReference>
<evidence type="ECO:0000313" key="3">
    <source>
        <dbReference type="Proteomes" id="UP000198925"/>
    </source>
</evidence>
<dbReference type="Proteomes" id="UP000198925">
    <property type="component" value="Unassembled WGS sequence"/>
</dbReference>
<evidence type="ECO:0000259" key="1">
    <source>
        <dbReference type="Pfam" id="PF00248"/>
    </source>
</evidence>
<dbReference type="AlphaFoldDB" id="A0A1G6JD58"/>
<dbReference type="CDD" id="cd19152">
    <property type="entry name" value="AKR_AKR15A"/>
    <property type="match status" value="1"/>
</dbReference>
<dbReference type="InterPro" id="IPR023210">
    <property type="entry name" value="NADP_OxRdtase_dom"/>
</dbReference>
<proteinExistence type="predicted"/>
<reference evidence="2 3" key="1">
    <citation type="submission" date="2016-10" db="EMBL/GenBank/DDBJ databases">
        <authorList>
            <person name="de Groot N.N."/>
        </authorList>
    </citation>
    <scope>NUCLEOTIDE SEQUENCE [LARGE SCALE GENOMIC DNA]</scope>
    <source>
        <strain evidence="2 3">CPCC 100156</strain>
    </source>
</reference>
<dbReference type="SUPFAM" id="SSF51430">
    <property type="entry name" value="NAD(P)-linked oxidoreductase"/>
    <property type="match status" value="1"/>
</dbReference>
<dbReference type="Pfam" id="PF00248">
    <property type="entry name" value="Aldo_ket_red"/>
    <property type="match status" value="1"/>
</dbReference>
<dbReference type="GO" id="GO:0016491">
    <property type="term" value="F:oxidoreductase activity"/>
    <property type="evidence" value="ECO:0007669"/>
    <property type="project" value="InterPro"/>
</dbReference>
<keyword evidence="3" id="KW-1185">Reference proteome</keyword>
<dbReference type="STRING" id="938405.SAMN02927895_00302"/>
<dbReference type="PANTHER" id="PTHR42686:SF1">
    <property type="entry name" value="GH17980P-RELATED"/>
    <property type="match status" value="1"/>
</dbReference>
<dbReference type="PANTHER" id="PTHR42686">
    <property type="entry name" value="GH17980P-RELATED"/>
    <property type="match status" value="1"/>
</dbReference>
<protein>
    <submittedName>
        <fullName evidence="2">D-threo-aldose 1-dehydrogenase</fullName>
    </submittedName>
</protein>
<feature type="domain" description="NADP-dependent oxidoreductase" evidence="1">
    <location>
        <begin position="11"/>
        <end position="312"/>
    </location>
</feature>
<dbReference type="InterPro" id="IPR036812">
    <property type="entry name" value="NAD(P)_OxRdtase_dom_sf"/>
</dbReference>
<organism evidence="2 3">
    <name type="scientific">Belnapia rosea</name>
    <dbReference type="NCBI Taxonomy" id="938405"/>
    <lineage>
        <taxon>Bacteria</taxon>
        <taxon>Pseudomonadati</taxon>
        <taxon>Pseudomonadota</taxon>
        <taxon>Alphaproteobacteria</taxon>
        <taxon>Acetobacterales</taxon>
        <taxon>Roseomonadaceae</taxon>
        <taxon>Belnapia</taxon>
    </lineage>
</organism>